<name>A0ABS8DIW0_9FIRM</name>
<gene>
    <name evidence="1" type="ORF">LIZ65_11985</name>
</gene>
<dbReference type="RefSeq" id="WP_066731082.1">
    <property type="nucleotide sequence ID" value="NZ_JAJCIQ010000004.1"/>
</dbReference>
<accession>A0ABS8DIW0</accession>
<dbReference type="Proteomes" id="UP001299546">
    <property type="component" value="Unassembled WGS sequence"/>
</dbReference>
<dbReference type="Pfam" id="PF24716">
    <property type="entry name" value="WapI"/>
    <property type="match status" value="1"/>
</dbReference>
<dbReference type="InterPro" id="IPR056510">
    <property type="entry name" value="WapI"/>
</dbReference>
<reference evidence="1 2" key="1">
    <citation type="submission" date="2021-10" db="EMBL/GenBank/DDBJ databases">
        <title>Collection of gut derived symbiotic bacterial strains cultured from healthy donors.</title>
        <authorList>
            <person name="Lin H."/>
            <person name="Littmann E."/>
            <person name="Kohout C."/>
            <person name="Pamer E.G."/>
        </authorList>
    </citation>
    <scope>NUCLEOTIDE SEQUENCE [LARGE SCALE GENOMIC DNA]</scope>
    <source>
        <strain evidence="1 2">DFI.1.165</strain>
    </source>
</reference>
<comment type="caution">
    <text evidence="1">The sequence shown here is derived from an EMBL/GenBank/DDBJ whole genome shotgun (WGS) entry which is preliminary data.</text>
</comment>
<protein>
    <submittedName>
        <fullName evidence="1">Uncharacterized protein</fullName>
    </submittedName>
</protein>
<dbReference type="EMBL" id="JAJCIS010000008">
    <property type="protein sequence ID" value="MCB7388007.1"/>
    <property type="molecule type" value="Genomic_DNA"/>
</dbReference>
<keyword evidence="2" id="KW-1185">Reference proteome</keyword>
<organism evidence="1 2">
    <name type="scientific">Bariatricus massiliensis</name>
    <dbReference type="NCBI Taxonomy" id="1745713"/>
    <lineage>
        <taxon>Bacteria</taxon>
        <taxon>Bacillati</taxon>
        <taxon>Bacillota</taxon>
        <taxon>Clostridia</taxon>
        <taxon>Lachnospirales</taxon>
        <taxon>Lachnospiraceae</taxon>
        <taxon>Bariatricus</taxon>
    </lineage>
</organism>
<sequence length="150" mass="16979">MELFSLNGYNGEHISLTLKEVLGFPDKTCYEGGYDIVCTLEIVVGCYHVQCDKYYSATGALYRFADELKRCYDSLEGSAKYTLLLENDLVFEVTMTGCGHAVVAGTFQERPDLGNIFTFEMKTDQSCFRSVIQDIERIKREYGGMRGINQ</sequence>
<evidence type="ECO:0000313" key="2">
    <source>
        <dbReference type="Proteomes" id="UP001299546"/>
    </source>
</evidence>
<proteinExistence type="predicted"/>
<evidence type="ECO:0000313" key="1">
    <source>
        <dbReference type="EMBL" id="MCB7388007.1"/>
    </source>
</evidence>